<organism evidence="1 2">
    <name type="scientific">Amycolatopsis ultiminotia</name>
    <dbReference type="NCBI Taxonomy" id="543629"/>
    <lineage>
        <taxon>Bacteria</taxon>
        <taxon>Bacillati</taxon>
        <taxon>Actinomycetota</taxon>
        <taxon>Actinomycetes</taxon>
        <taxon>Pseudonocardiales</taxon>
        <taxon>Pseudonocardiaceae</taxon>
        <taxon>Amycolatopsis</taxon>
    </lineage>
</organism>
<dbReference type="InterPro" id="IPR036052">
    <property type="entry name" value="TrpB-like_PALP_sf"/>
</dbReference>
<evidence type="ECO:0008006" key="3">
    <source>
        <dbReference type="Google" id="ProtNLM"/>
    </source>
</evidence>
<accession>A0ABP6X9G4</accession>
<reference evidence="2" key="1">
    <citation type="journal article" date="2019" name="Int. J. Syst. Evol. Microbiol.">
        <title>The Global Catalogue of Microorganisms (GCM) 10K type strain sequencing project: providing services to taxonomists for standard genome sequencing and annotation.</title>
        <authorList>
            <consortium name="The Broad Institute Genomics Platform"/>
            <consortium name="The Broad Institute Genome Sequencing Center for Infectious Disease"/>
            <person name="Wu L."/>
            <person name="Ma J."/>
        </authorList>
    </citation>
    <scope>NUCLEOTIDE SEQUENCE [LARGE SCALE GENOMIC DNA]</scope>
    <source>
        <strain evidence="2">JCM 16898</strain>
    </source>
</reference>
<proteinExistence type="predicted"/>
<sequence length="69" mass="7188">MPIEEHEIARAIRDLARIGRYAEPTSATAAAAVDVLRTSGVIAPGERTVVVLTGSDLKAATTISTLLCP</sequence>
<evidence type="ECO:0000313" key="2">
    <source>
        <dbReference type="Proteomes" id="UP001500689"/>
    </source>
</evidence>
<dbReference type="Gene3D" id="3.40.50.1100">
    <property type="match status" value="1"/>
</dbReference>
<dbReference type="Proteomes" id="UP001500689">
    <property type="component" value="Unassembled WGS sequence"/>
</dbReference>
<dbReference type="EMBL" id="BAAAZN010000012">
    <property type="protein sequence ID" value="GAA3563154.1"/>
    <property type="molecule type" value="Genomic_DNA"/>
</dbReference>
<gene>
    <name evidence="1" type="ORF">GCM10022222_53640</name>
</gene>
<dbReference type="SUPFAM" id="SSF53686">
    <property type="entry name" value="Tryptophan synthase beta subunit-like PLP-dependent enzymes"/>
    <property type="match status" value="1"/>
</dbReference>
<keyword evidence="2" id="KW-1185">Reference proteome</keyword>
<name>A0ABP6X9G4_9PSEU</name>
<evidence type="ECO:0000313" key="1">
    <source>
        <dbReference type="EMBL" id="GAA3563154.1"/>
    </source>
</evidence>
<comment type="caution">
    <text evidence="1">The sequence shown here is derived from an EMBL/GenBank/DDBJ whole genome shotgun (WGS) entry which is preliminary data.</text>
</comment>
<protein>
    <recommendedName>
        <fullName evidence="3">Threonine synthase</fullName>
    </recommendedName>
</protein>